<name>D6RGQ7_MOUSE</name>
<evidence type="ECO:0000313" key="2">
    <source>
        <dbReference type="Ensembl" id="ENSMUSP00000115076.2"/>
    </source>
</evidence>
<accession>D6RGQ7</accession>
<dbReference type="Ensembl" id="ENSMUST00000135365.8">
    <property type="protein sequence ID" value="ENSMUSP00000115076.2"/>
    <property type="gene ID" value="ENSMUSG00000098789.8"/>
</dbReference>
<sequence>MAEAALEAVRRALQEFPAAARGECTLTGSSDRARTARREPGHPGTQCA</sequence>
<evidence type="ECO:0000313" key="4">
    <source>
        <dbReference type="Proteomes" id="UP000000589"/>
    </source>
</evidence>
<feature type="region of interest" description="Disordered" evidence="1">
    <location>
        <begin position="27"/>
        <end position="48"/>
    </location>
</feature>
<evidence type="ECO:0000313" key="3">
    <source>
        <dbReference type="MGI" id="MGI:3845785"/>
    </source>
</evidence>
<dbReference type="Bgee" id="ENSMUSG00000098789">
    <property type="expression patterns" value="Expressed in lens of camera-type eye and 73 other cell types or tissues"/>
</dbReference>
<dbReference type="MGI" id="MGI:3845785">
    <property type="gene designation" value="Jmjd7"/>
</dbReference>
<gene>
    <name evidence="2 3" type="primary">Jmjd7</name>
</gene>
<dbReference type="GeneTree" id="ENSGT00900000141196"/>
<reference evidence="2" key="3">
    <citation type="submission" date="2025-08" db="UniProtKB">
        <authorList>
            <consortium name="Ensembl"/>
        </authorList>
    </citation>
    <scope>IDENTIFICATION</scope>
    <source>
        <strain evidence="2">C57BL/6J</strain>
    </source>
</reference>
<dbReference type="ExpressionAtlas" id="D6RGQ7">
    <property type="expression patterns" value="baseline and differential"/>
</dbReference>
<reference evidence="2" key="4">
    <citation type="submission" date="2025-09" db="UniProtKB">
        <authorList>
            <consortium name="Ensembl"/>
        </authorList>
    </citation>
    <scope>IDENTIFICATION</scope>
    <source>
        <strain evidence="2">C57BL/6J</strain>
    </source>
</reference>
<reference evidence="2 4" key="1">
    <citation type="journal article" date="2009" name="PLoS Biol.">
        <title>Lineage-specific biology revealed by a finished genome assembly of the mouse.</title>
        <authorList>
            <consortium name="Mouse Genome Sequencing Consortium"/>
            <person name="Church D.M."/>
            <person name="Goodstadt L."/>
            <person name="Hillier L.W."/>
            <person name="Zody M.C."/>
            <person name="Goldstein S."/>
            <person name="She X."/>
            <person name="Bult C.J."/>
            <person name="Agarwala R."/>
            <person name="Cherry J.L."/>
            <person name="DiCuccio M."/>
            <person name="Hlavina W."/>
            <person name="Kapustin Y."/>
            <person name="Meric P."/>
            <person name="Maglott D."/>
            <person name="Birtle Z."/>
            <person name="Marques A.C."/>
            <person name="Graves T."/>
            <person name="Zhou S."/>
            <person name="Teague B."/>
            <person name="Potamousis K."/>
            <person name="Churas C."/>
            <person name="Place M."/>
            <person name="Herschleb J."/>
            <person name="Runnheim R."/>
            <person name="Forrest D."/>
            <person name="Amos-Landgraf J."/>
            <person name="Schwartz D.C."/>
            <person name="Cheng Z."/>
            <person name="Lindblad-Toh K."/>
            <person name="Eichler E.E."/>
            <person name="Ponting C.P."/>
        </authorList>
    </citation>
    <scope>NUCLEOTIDE SEQUENCE [LARGE SCALE GENOMIC DNA]</scope>
    <source>
        <strain evidence="2 4">C57BL/6J</strain>
    </source>
</reference>
<dbReference type="ProteomicsDB" id="304453"/>
<dbReference type="HOGENOM" id="CLU_3159806_0_0_1"/>
<dbReference type="Proteomes" id="UP000000589">
    <property type="component" value="Chromosome 2"/>
</dbReference>
<protein>
    <submittedName>
        <fullName evidence="2">Jumonji domain containing 7</fullName>
    </submittedName>
</protein>
<evidence type="ECO:0000256" key="1">
    <source>
        <dbReference type="SAM" id="MobiDB-lite"/>
    </source>
</evidence>
<reference evidence="2 4" key="2">
    <citation type="journal article" date="2011" name="PLoS Biol.">
        <title>Modernizing reference genome assemblies.</title>
        <authorList>
            <person name="Church D.M."/>
            <person name="Schneider V.A."/>
            <person name="Graves T."/>
            <person name="Auger K."/>
            <person name="Cunningham F."/>
            <person name="Bouk N."/>
            <person name="Chen H.C."/>
            <person name="Agarwala R."/>
            <person name="McLaren W.M."/>
            <person name="Ritchie G.R."/>
            <person name="Albracht D."/>
            <person name="Kremitzki M."/>
            <person name="Rock S."/>
            <person name="Kotkiewicz H."/>
            <person name="Kremitzki C."/>
            <person name="Wollam A."/>
            <person name="Trani L."/>
            <person name="Fulton L."/>
            <person name="Fulton R."/>
            <person name="Matthews L."/>
            <person name="Whitehead S."/>
            <person name="Chow W."/>
            <person name="Torrance J."/>
            <person name="Dunn M."/>
            <person name="Harden G."/>
            <person name="Threadgold G."/>
            <person name="Wood J."/>
            <person name="Collins J."/>
            <person name="Heath P."/>
            <person name="Griffiths G."/>
            <person name="Pelan S."/>
            <person name="Grafham D."/>
            <person name="Eichler E.E."/>
            <person name="Weinstock G."/>
            <person name="Mardis E.R."/>
            <person name="Wilson R.K."/>
            <person name="Howe K."/>
            <person name="Flicek P."/>
            <person name="Hubbard T."/>
        </authorList>
    </citation>
    <scope>NUCLEOTIDE SEQUENCE [LARGE SCALE GENOMIC DNA]</scope>
    <source>
        <strain evidence="2 4">C57BL/6J</strain>
    </source>
</reference>
<dbReference type="AlphaFoldDB" id="D6RGQ7"/>
<keyword evidence="4" id="KW-1185">Reference proteome</keyword>
<proteinExistence type="predicted"/>
<feature type="compositionally biased region" description="Basic and acidic residues" evidence="1">
    <location>
        <begin position="31"/>
        <end position="41"/>
    </location>
</feature>
<dbReference type="VEuPathDB" id="HostDB:ENSMUSG00000098789"/>
<organism evidence="2 4">
    <name type="scientific">Mus musculus</name>
    <name type="common">Mouse</name>
    <dbReference type="NCBI Taxonomy" id="10090"/>
    <lineage>
        <taxon>Eukaryota</taxon>
        <taxon>Metazoa</taxon>
        <taxon>Chordata</taxon>
        <taxon>Craniata</taxon>
        <taxon>Vertebrata</taxon>
        <taxon>Euteleostomi</taxon>
        <taxon>Mammalia</taxon>
        <taxon>Eutheria</taxon>
        <taxon>Euarchontoglires</taxon>
        <taxon>Glires</taxon>
        <taxon>Rodentia</taxon>
        <taxon>Myomorpha</taxon>
        <taxon>Muroidea</taxon>
        <taxon>Muridae</taxon>
        <taxon>Murinae</taxon>
        <taxon>Mus</taxon>
        <taxon>Mus</taxon>
    </lineage>
</organism>
<dbReference type="Antibodypedia" id="35028">
    <property type="antibodies" value="94 antibodies from 27 providers"/>
</dbReference>
<dbReference type="AGR" id="MGI:3845785"/>